<dbReference type="Gene3D" id="1.20.1610.10">
    <property type="entry name" value="alpha-1,2-mannosidases domains"/>
    <property type="match status" value="1"/>
</dbReference>
<dbReference type="Pfam" id="PF17678">
    <property type="entry name" value="Glyco_hydro_92N"/>
    <property type="match status" value="1"/>
</dbReference>
<dbReference type="InterPro" id="IPR050883">
    <property type="entry name" value="PNGase"/>
</dbReference>
<dbReference type="Gene3D" id="2.70.98.10">
    <property type="match status" value="1"/>
</dbReference>
<dbReference type="Gene3D" id="3.30.2080.10">
    <property type="entry name" value="GH92 mannosidase domain"/>
    <property type="match status" value="1"/>
</dbReference>
<dbReference type="GO" id="GO:0006516">
    <property type="term" value="P:glycoprotein catabolic process"/>
    <property type="evidence" value="ECO:0007669"/>
    <property type="project" value="TreeGrafter"/>
</dbReference>
<feature type="chain" id="PRO_5022246634" evidence="1">
    <location>
        <begin position="44"/>
        <end position="1539"/>
    </location>
</feature>
<dbReference type="GO" id="GO:0005975">
    <property type="term" value="P:carbohydrate metabolic process"/>
    <property type="evidence" value="ECO:0007669"/>
    <property type="project" value="InterPro"/>
</dbReference>
<dbReference type="OrthoDB" id="9804511at2"/>
<evidence type="ECO:0000313" key="4">
    <source>
        <dbReference type="EMBL" id="TQL63935.1"/>
    </source>
</evidence>
<dbReference type="InterPro" id="IPR041371">
    <property type="entry name" value="GH92_N"/>
</dbReference>
<dbReference type="Pfam" id="PF07971">
    <property type="entry name" value="Glyco_hydro_92"/>
    <property type="match status" value="1"/>
</dbReference>
<dbReference type="InterPro" id="IPR012939">
    <property type="entry name" value="Glyco_hydro_92"/>
</dbReference>
<dbReference type="SUPFAM" id="SSF48208">
    <property type="entry name" value="Six-hairpin glycosidases"/>
    <property type="match status" value="1"/>
</dbReference>
<dbReference type="EMBL" id="VFOS01000001">
    <property type="protein sequence ID" value="TQL63935.1"/>
    <property type="molecule type" value="Genomic_DNA"/>
</dbReference>
<gene>
    <name evidence="4" type="ORF">FB461_0414</name>
</gene>
<dbReference type="PANTHER" id="PTHR12143">
    <property type="entry name" value="PEPTIDE N-GLYCANASE PNGASE -RELATED"/>
    <property type="match status" value="1"/>
</dbReference>
<dbReference type="GO" id="GO:0030246">
    <property type="term" value="F:carbohydrate binding"/>
    <property type="evidence" value="ECO:0007669"/>
    <property type="project" value="InterPro"/>
</dbReference>
<name>A0A542ZU99_RARFA</name>
<evidence type="ECO:0000313" key="5">
    <source>
        <dbReference type="Proteomes" id="UP000315389"/>
    </source>
</evidence>
<sequence length="1539" mass="161992">MQPTSVELPPGRRRHGRIRRLTAATAALALATVGLATAPSASAAPVTGAQAVDLVNPFIGSQEDGNTFPGATTPFGMVQVSPDTGHTVGYDYTNNEVRGFSQTHLSGVGCSLAGFVPIMPHFEHVANNNTRYDQAANRRGIVKVGGQKVESASAGHYSVELDSNNDRVAVDLTATPRTGIQRYNFTPAPIAQPHKSFVRVYAGNALNNGGVINSETHIDVANQTVRTRTTLNGFCQNTDVFTVWSTTKFNQPFVSYGTWTGATVNLGSTDAVPAAGLTGDAVRTGATLEFPQSTVVELQTAISYVSQAGADANLANDRVEYANNYTAGLAKARQLWADQLGKVKVTQGTSNYPTGQQETQLRVFYSALYRSFVAPNIGSDVDGKYRGWDGAVHDVSNEPDMDEYYQNYSLWDTYRTQQQWLYITEPERSKDMAKSLVLQSEQSGWLPRWGYGPVETNTMTGDPGTPFLVSAWDQGLLNDTGWAARAYNVLKHNADNVPPKDAFQNGRAGNVNYINTGFVPQSKAAKDRNTDYDLDHGGSATLEYALADGTLAYMAAGLGHADDAARYAQRSQNFRSQWNPDNKTFQARDPQGNFVDPTTDEGKSAFHEGTSPQYEWLVQQDIPSLIDLMGGVQATNDRLDTFFAYNDIQLNSNPGRVARNAGSNHDWWVTGTYDYYGTKTYNPNNEPDLHAPYVYLWTGQPWKTTDVVREALELFTDAPNGVTGNDDLGTMAAWQVMSTIGFYPILPGKNIWGLSTPVFDKVEIDLEQPFFNADKLTVTANGASMTNRYTQSVTSDGTPLPVAHLSGDALTSAGTLAFTVGTAPSTTWATGAAASPGALNGAADVPTRFVTSVPGSRIVVKPGAPAVTASVGVHVTGTSDVTGTLAVQPWSGITASITKVNGTSGATVVSASPRGGTVLGTAELSLSAAAGTKPGTYPLTLRIGSGATALTSTVNVVVPDVSPLAATGAFNNKAVGDRTGTWTARFNHTEPGSTASEGFIRDSLTAAGIPLGASLPHPSDPSLTYVLHDAGVGSGASAYDNITAQSQTTPLTGVFPGATKIAFIVSANNGSAVNQAVVLRFTDNTTKTVQVTATDWCSDQRQGDNIRVGRASERYAGSPQAAKCGLWATTPVTLDGKALKEITWPNAPKLHVFAIASDAGVKATGESQIGAPTDVVPGTELTATAPSFTTAGTATPTVSYQWLRDGVPIPGATGSSYTIQDEDAGAHISVAITGQVPGFAPQTVVSDPIAVGLITITTQAPATISGTPRVSSTLTVSPGAYSIDAAETYQWLAGGAPIPGATGSTLTLSTGEVGKTIAVRVTASHATASPLTYDTAAVGPVGDVTPPAVAVAARPKVTGRVQVGTTLRATQGSYTPAVTEKYQWHVAGAPINGATGATFVPRPGDLGKQLSLVVTASAPSHTAAVVTLDLGKVARGTIRMAKKPVIQRGKKTVKTKTKVRVGQKLKATKGKATATGAKVKVSYRWYVGKKAVKGKSGKRATFKVVKSAAKKKVRVKVTFEAPGYTTQNVWTKYTGKIRP</sequence>
<dbReference type="GO" id="GO:0000224">
    <property type="term" value="F:peptide-N4-(N-acetyl-beta-glucosaminyl)asparagine amidase activity"/>
    <property type="evidence" value="ECO:0007669"/>
    <property type="project" value="TreeGrafter"/>
</dbReference>
<proteinExistence type="predicted"/>
<dbReference type="PANTHER" id="PTHR12143:SF39">
    <property type="entry name" value="SECRETED PROTEIN"/>
    <property type="match status" value="1"/>
</dbReference>
<dbReference type="GO" id="GO:0005829">
    <property type="term" value="C:cytosol"/>
    <property type="evidence" value="ECO:0007669"/>
    <property type="project" value="TreeGrafter"/>
</dbReference>
<comment type="caution">
    <text evidence="4">The sequence shown here is derived from an EMBL/GenBank/DDBJ whole genome shotgun (WGS) entry which is preliminary data.</text>
</comment>
<feature type="domain" description="Glycosyl hydrolase family 92" evidence="2">
    <location>
        <begin position="311"/>
        <end position="821"/>
    </location>
</feature>
<evidence type="ECO:0000259" key="2">
    <source>
        <dbReference type="Pfam" id="PF07971"/>
    </source>
</evidence>
<dbReference type="InterPro" id="IPR008928">
    <property type="entry name" value="6-hairpin_glycosidase_sf"/>
</dbReference>
<organism evidence="4 5">
    <name type="scientific">Rarobacter faecitabidus</name>
    <dbReference type="NCBI Taxonomy" id="13243"/>
    <lineage>
        <taxon>Bacteria</taxon>
        <taxon>Bacillati</taxon>
        <taxon>Actinomycetota</taxon>
        <taxon>Actinomycetes</taxon>
        <taxon>Micrococcales</taxon>
        <taxon>Rarobacteraceae</taxon>
        <taxon>Rarobacter</taxon>
    </lineage>
</organism>
<feature type="signal peptide" evidence="1">
    <location>
        <begin position="1"/>
        <end position="43"/>
    </location>
</feature>
<dbReference type="Gene3D" id="2.60.40.2700">
    <property type="match status" value="4"/>
</dbReference>
<dbReference type="InterPro" id="IPR005887">
    <property type="entry name" value="GH92_a_mannosidase_put"/>
</dbReference>
<dbReference type="NCBIfam" id="TIGR01180">
    <property type="entry name" value="aman2_put"/>
    <property type="match status" value="1"/>
</dbReference>
<feature type="domain" description="Glycosyl hydrolase family 92 N-terminal" evidence="3">
    <location>
        <begin position="54"/>
        <end position="303"/>
    </location>
</feature>
<accession>A0A542ZU99</accession>
<dbReference type="Gene3D" id="1.20.1050.60">
    <property type="entry name" value="alpha-1,2-mannosidase"/>
    <property type="match status" value="1"/>
</dbReference>
<dbReference type="Proteomes" id="UP000315389">
    <property type="component" value="Unassembled WGS sequence"/>
</dbReference>
<evidence type="ECO:0000259" key="3">
    <source>
        <dbReference type="Pfam" id="PF17678"/>
    </source>
</evidence>
<keyword evidence="5" id="KW-1185">Reference proteome</keyword>
<evidence type="ECO:0000256" key="1">
    <source>
        <dbReference type="SAM" id="SignalP"/>
    </source>
</evidence>
<keyword evidence="1" id="KW-0732">Signal</keyword>
<dbReference type="InterPro" id="IPR014718">
    <property type="entry name" value="GH-type_carb-bd"/>
</dbReference>
<reference evidence="4 5" key="1">
    <citation type="submission" date="2019-06" db="EMBL/GenBank/DDBJ databases">
        <title>Sequencing the genomes of 1000 actinobacteria strains.</title>
        <authorList>
            <person name="Klenk H.-P."/>
        </authorList>
    </citation>
    <scope>NUCLEOTIDE SEQUENCE [LARGE SCALE GENOMIC DNA]</scope>
    <source>
        <strain evidence="4 5">DSM 4813</strain>
    </source>
</reference>
<protein>
    <submittedName>
        <fullName evidence="4">Putative alpha-1,2-mannosidase</fullName>
    </submittedName>
</protein>